<accession>A0A1I7BFV6</accession>
<organism evidence="2 3">
    <name type="scientific">Algoriphagus locisalis</name>
    <dbReference type="NCBI Taxonomy" id="305507"/>
    <lineage>
        <taxon>Bacteria</taxon>
        <taxon>Pseudomonadati</taxon>
        <taxon>Bacteroidota</taxon>
        <taxon>Cytophagia</taxon>
        <taxon>Cytophagales</taxon>
        <taxon>Cyclobacteriaceae</taxon>
        <taxon>Algoriphagus</taxon>
    </lineage>
</organism>
<feature type="transmembrane region" description="Helical" evidence="1">
    <location>
        <begin position="64"/>
        <end position="84"/>
    </location>
</feature>
<feature type="transmembrane region" description="Helical" evidence="1">
    <location>
        <begin position="127"/>
        <end position="151"/>
    </location>
</feature>
<evidence type="ECO:0000313" key="2">
    <source>
        <dbReference type="EMBL" id="SFT86048.1"/>
    </source>
</evidence>
<keyword evidence="1" id="KW-1133">Transmembrane helix</keyword>
<keyword evidence="3" id="KW-1185">Reference proteome</keyword>
<dbReference type="RefSeq" id="WP_091693157.1">
    <property type="nucleotide sequence ID" value="NZ_FPBF01000003.1"/>
</dbReference>
<name>A0A1I7BFV6_9BACT</name>
<feature type="transmembrane region" description="Helical" evidence="1">
    <location>
        <begin position="12"/>
        <end position="32"/>
    </location>
</feature>
<keyword evidence="1" id="KW-0812">Transmembrane</keyword>
<evidence type="ECO:0000256" key="1">
    <source>
        <dbReference type="SAM" id="Phobius"/>
    </source>
</evidence>
<protein>
    <submittedName>
        <fullName evidence="2">Uncharacterized protein</fullName>
    </submittedName>
</protein>
<dbReference type="Proteomes" id="UP000199673">
    <property type="component" value="Unassembled WGS sequence"/>
</dbReference>
<proteinExistence type="predicted"/>
<evidence type="ECO:0000313" key="3">
    <source>
        <dbReference type="Proteomes" id="UP000199673"/>
    </source>
</evidence>
<feature type="transmembrane region" description="Helical" evidence="1">
    <location>
        <begin position="96"/>
        <end position="121"/>
    </location>
</feature>
<dbReference type="EMBL" id="FPBF01000003">
    <property type="protein sequence ID" value="SFT86048.1"/>
    <property type="molecule type" value="Genomic_DNA"/>
</dbReference>
<keyword evidence="1" id="KW-0472">Membrane</keyword>
<sequence length="170" mass="19646">MKTIFKKLDKSSYLLLLFALFILFNFLLIYFMPKDYALDIRFAYSASEAFGVLNSMGQNLRKKYLLVIWLLDTPYLVVYLLLLVGLIRKLWKNKVLIYLPLAIVLLDFFENLMVTGLLLSFPSENMVLAYLASFFTTTKWVCVALCVVFLLTGLVKNYVLKNQPDLDLNG</sequence>
<reference evidence="3" key="1">
    <citation type="submission" date="2016-10" db="EMBL/GenBank/DDBJ databases">
        <authorList>
            <person name="Varghese N."/>
            <person name="Submissions S."/>
        </authorList>
    </citation>
    <scope>NUCLEOTIDE SEQUENCE [LARGE SCALE GENOMIC DNA]</scope>
    <source>
        <strain evidence="3">DSM 23445</strain>
    </source>
</reference>
<dbReference type="AlphaFoldDB" id="A0A1I7BFV6"/>
<gene>
    <name evidence="2" type="ORF">SAMN04489724_2387</name>
</gene>
<dbReference type="OrthoDB" id="1453014at2"/>
<dbReference type="STRING" id="305507.SAMN04489724_2387"/>